<dbReference type="EMBL" id="MZNU01000377">
    <property type="protein sequence ID" value="OWO98872.1"/>
    <property type="molecule type" value="Genomic_DNA"/>
</dbReference>
<evidence type="ECO:0000313" key="1">
    <source>
        <dbReference type="EMBL" id="OWO98872.1"/>
    </source>
</evidence>
<keyword evidence="2" id="KW-1185">Reference proteome</keyword>
<dbReference type="PANTHER" id="PTHR24148">
    <property type="entry name" value="ANKYRIN REPEAT DOMAIN-CONTAINING PROTEIN 39 HOMOLOG-RELATED"/>
    <property type="match status" value="1"/>
</dbReference>
<dbReference type="InParanoid" id="A0A218YUS9"/>
<accession>A0A218YUS9</accession>
<gene>
    <name evidence="1" type="ORF">B2J93_7134</name>
</gene>
<dbReference type="PANTHER" id="PTHR24148:SF64">
    <property type="entry name" value="HETEROKARYON INCOMPATIBILITY DOMAIN-CONTAINING PROTEIN"/>
    <property type="match status" value="1"/>
</dbReference>
<name>A0A218YUS9_9HELO</name>
<dbReference type="Pfam" id="PF26639">
    <property type="entry name" value="Het-6_barrel"/>
    <property type="match status" value="1"/>
</dbReference>
<protein>
    <recommendedName>
        <fullName evidence="3">Heterokaryon incompatibility domain-containing protein</fullName>
    </recommendedName>
</protein>
<proteinExistence type="predicted"/>
<sequence length="491" mass="53780">MAWLGDVECAWIARSFIISLGAKVYFFGQTTQDLLQEFEGSKDIGWKYLAILLSNPWFTRSWMLQEVALAEHVQLVFGGLTLEWKHFEKALPIIGDPLLGRFLGSSDAEHPVLGPLLGAHNAIVMSAHRALVANGANITLNETLHLSLAFQATKDHDKIYSVLGLVNDGSIERIKPDYGKSVESVFTETMLLQLQSDAALASLHMAGTGNLSNLELPSWVPDWTNSNIKIWHAGHDSTYNAGTKFGPQVFIPLDGNATVIQLGGNLIDELKEVGRVGPLGGEEAGMREKDLVSGHISLQLEWLVEGKRLAHDYARNPYFVPGERYIKQPVEEAFWRTLIADKASSIIPAPAEYAEGYAAWEWFLGIAPGSEPGAVPPWQQLLLPENERVIPKRVLSERSSVSNTYLYHVGAGSLGRRIAVTKAGLLAIVPPGARKDDSVVIIWGTQTPYLLRPCEKMIAGEHCWELVGSCFVHGLMDGQGATGDGVVFNLV</sequence>
<evidence type="ECO:0008006" key="3">
    <source>
        <dbReference type="Google" id="ProtNLM"/>
    </source>
</evidence>
<dbReference type="InterPro" id="IPR052895">
    <property type="entry name" value="HetReg/Transcr_Mod"/>
</dbReference>
<reference evidence="1 2" key="1">
    <citation type="submission" date="2017-04" db="EMBL/GenBank/DDBJ databases">
        <title>Draft genome sequence of Marssonina coronaria NL1: causal agent of apple blotch.</title>
        <authorList>
            <person name="Cheng Q."/>
        </authorList>
    </citation>
    <scope>NUCLEOTIDE SEQUENCE [LARGE SCALE GENOMIC DNA]</scope>
    <source>
        <strain evidence="1 2">NL1</strain>
    </source>
</reference>
<dbReference type="AlphaFoldDB" id="A0A218YUS9"/>
<dbReference type="Proteomes" id="UP000242519">
    <property type="component" value="Unassembled WGS sequence"/>
</dbReference>
<organism evidence="1 2">
    <name type="scientific">Diplocarpon coronariae</name>
    <dbReference type="NCBI Taxonomy" id="2795749"/>
    <lineage>
        <taxon>Eukaryota</taxon>
        <taxon>Fungi</taxon>
        <taxon>Dikarya</taxon>
        <taxon>Ascomycota</taxon>
        <taxon>Pezizomycotina</taxon>
        <taxon>Leotiomycetes</taxon>
        <taxon>Helotiales</taxon>
        <taxon>Drepanopezizaceae</taxon>
        <taxon>Diplocarpon</taxon>
    </lineage>
</organism>
<comment type="caution">
    <text evidence="1">The sequence shown here is derived from an EMBL/GenBank/DDBJ whole genome shotgun (WGS) entry which is preliminary data.</text>
</comment>
<dbReference type="OrthoDB" id="2157530at2759"/>
<evidence type="ECO:0000313" key="2">
    <source>
        <dbReference type="Proteomes" id="UP000242519"/>
    </source>
</evidence>